<dbReference type="SUPFAM" id="SSF81271">
    <property type="entry name" value="TGS-like"/>
    <property type="match status" value="1"/>
</dbReference>
<dbReference type="Pfam" id="PF00587">
    <property type="entry name" value="tRNA-synt_2b"/>
    <property type="match status" value="1"/>
</dbReference>
<dbReference type="InterPro" id="IPR002314">
    <property type="entry name" value="aa-tRNA-synt_IIb"/>
</dbReference>
<evidence type="ECO:0000313" key="16">
    <source>
        <dbReference type="Proteomes" id="UP000232323"/>
    </source>
</evidence>
<evidence type="ECO:0000256" key="3">
    <source>
        <dbReference type="ARBA" id="ARBA00013163"/>
    </source>
</evidence>
<evidence type="ECO:0000256" key="11">
    <source>
        <dbReference type="ARBA" id="ARBA00049515"/>
    </source>
</evidence>
<proteinExistence type="inferred from homology"/>
<dbReference type="HAMAP" id="MF_00184">
    <property type="entry name" value="Thr_tRNA_synth"/>
    <property type="match status" value="1"/>
</dbReference>
<dbReference type="FunFam" id="3.30.930.10:FF:000213">
    <property type="entry name" value="Probable threonine--tRNA ligase, cytoplasmic"/>
    <property type="match status" value="1"/>
</dbReference>
<dbReference type="EMBL" id="BEGY01000137">
    <property type="protein sequence ID" value="GAX84837.1"/>
    <property type="molecule type" value="Genomic_DNA"/>
</dbReference>
<evidence type="ECO:0000256" key="5">
    <source>
        <dbReference type="ARBA" id="ARBA00022598"/>
    </source>
</evidence>
<dbReference type="FunFam" id="3.30.980.10:FF:000005">
    <property type="entry name" value="Threonyl-tRNA synthetase, mitochondrial"/>
    <property type="match status" value="1"/>
</dbReference>
<dbReference type="SMART" id="SM00863">
    <property type="entry name" value="tRNA_SAD"/>
    <property type="match status" value="1"/>
</dbReference>
<keyword evidence="12" id="KW-0175">Coiled coil</keyword>
<feature type="domain" description="Aminoacyl-transfer RNA synthetases class-II family profile" evidence="13">
    <location>
        <begin position="324"/>
        <end position="601"/>
    </location>
</feature>
<dbReference type="SUPFAM" id="SSF55681">
    <property type="entry name" value="Class II aaRS and biotin synthetases"/>
    <property type="match status" value="1"/>
</dbReference>
<accession>A0A250XP37</accession>
<dbReference type="GO" id="GO:0006435">
    <property type="term" value="P:threonyl-tRNA aminoacylation"/>
    <property type="evidence" value="ECO:0007669"/>
    <property type="project" value="InterPro"/>
</dbReference>
<dbReference type="Proteomes" id="UP000232323">
    <property type="component" value="Unassembled WGS sequence"/>
</dbReference>
<dbReference type="InterPro" id="IPR047246">
    <property type="entry name" value="ThrRS_anticodon"/>
</dbReference>
<keyword evidence="7" id="KW-0067">ATP-binding</keyword>
<dbReference type="CDD" id="cd01667">
    <property type="entry name" value="TGS_ThrRS"/>
    <property type="match status" value="1"/>
</dbReference>
<gene>
    <name evidence="15" type="ORF">CEUSTIGMA_g12258.t1</name>
</gene>
<dbReference type="GO" id="GO:0004829">
    <property type="term" value="F:threonine-tRNA ligase activity"/>
    <property type="evidence" value="ECO:0007669"/>
    <property type="project" value="UniProtKB-EC"/>
</dbReference>
<keyword evidence="8" id="KW-0648">Protein biosynthesis</keyword>
<evidence type="ECO:0000256" key="4">
    <source>
        <dbReference type="ARBA" id="ARBA00022490"/>
    </source>
</evidence>
<keyword evidence="9" id="KW-0030">Aminoacyl-tRNA synthetase</keyword>
<dbReference type="InterPro" id="IPR012675">
    <property type="entry name" value="Beta-grasp_dom_sf"/>
</dbReference>
<sequence length="727" mass="82817">MPDTTAEAMAQLSVSSKDRPWEEIVAEKMPYYQKRIELFEGYRAREFKRIEEAKAAGVPIKIILPDGAEKQGIKGATTPFDVANEISKSLAKKCVVAKVDGDTWDLHRPLDGDCALSLHSFDDAEGRDTFWHSSAHLLGQALELLYGVDLTIGPALEEGFYYDCYMGDKTLAEADKERIENRIEASIKENQKFERIVVTREEALAMFQENKFKVELISGLPADAVITVYRVGPMVDLCTGPHLPSSGYLKAVGVTACNRAYWRADAKRESLQRVYAITFPDPKQLKEYKHRIEEAKKRDHRVLGNQSELFFFHHLSPGSCFFLPHGARIYNNLVSYIREKYWEYEYEEVISPNIYNFDLWRTSGHADHYKENMFCFEIEKAEFGLKPMNCPGHCLMFAHRQRSYRELPLRLADFGVLHRNEFSGALTGLTRVRRFQQDDAHIFCRPDQVMSEVQAFLKLLSEVYGVFGLDYSMALSTRPEGYLGELEMWNKAEASLTDALNASGRPWTVNEGDGAFYGPKIDITVYDALRRKFQCATVQLDFQLPIRFGLEYQTEEGRMDRPVIVHRAVLGSVERMFAILTEHYATKWPFWMNPRQVMVVPITDKSYEYSQHVRTELRKGGLHCDVDTSNNKMQKKVRDAQLSQYNYILVVGEQEQKEGTVNVRTRDNVVHGMHKIADLVQVLKVEKDTRSLNSKFESTAAAALGMEGAQDTAAAVVEAAEGASAEK</sequence>
<keyword evidence="4" id="KW-0963">Cytoplasm</keyword>
<name>A0A250XP37_9CHLO</name>
<dbReference type="InterPro" id="IPR018163">
    <property type="entry name" value="Thr/Ala-tRNA-synth_IIc_edit"/>
</dbReference>
<dbReference type="PROSITE" id="PS50862">
    <property type="entry name" value="AA_TRNA_LIGASE_II"/>
    <property type="match status" value="1"/>
</dbReference>
<evidence type="ECO:0000256" key="10">
    <source>
        <dbReference type="ARBA" id="ARBA00031900"/>
    </source>
</evidence>
<evidence type="ECO:0000256" key="2">
    <source>
        <dbReference type="ARBA" id="ARBA00008226"/>
    </source>
</evidence>
<dbReference type="InterPro" id="IPR012676">
    <property type="entry name" value="TGS-like"/>
</dbReference>
<dbReference type="InterPro" id="IPR036621">
    <property type="entry name" value="Anticodon-bd_dom_sf"/>
</dbReference>
<evidence type="ECO:0000313" key="15">
    <source>
        <dbReference type="EMBL" id="GAX84837.1"/>
    </source>
</evidence>
<comment type="similarity">
    <text evidence="2">Belongs to the class-II aminoacyl-tRNA synthetase family.</text>
</comment>
<dbReference type="InterPro" id="IPR002320">
    <property type="entry name" value="Thr-tRNA-ligase_IIa"/>
</dbReference>
<evidence type="ECO:0000259" key="14">
    <source>
        <dbReference type="PROSITE" id="PS51880"/>
    </source>
</evidence>
<evidence type="ECO:0000259" key="13">
    <source>
        <dbReference type="PROSITE" id="PS50862"/>
    </source>
</evidence>
<evidence type="ECO:0000256" key="9">
    <source>
        <dbReference type="ARBA" id="ARBA00023146"/>
    </source>
</evidence>
<dbReference type="OrthoDB" id="5423599at2759"/>
<feature type="domain" description="TGS" evidence="14">
    <location>
        <begin position="56"/>
        <end position="120"/>
    </location>
</feature>
<dbReference type="SUPFAM" id="SSF52954">
    <property type="entry name" value="Class II aaRS ABD-related"/>
    <property type="match status" value="1"/>
</dbReference>
<feature type="coiled-coil region" evidence="12">
    <location>
        <begin position="169"/>
        <end position="196"/>
    </location>
</feature>
<dbReference type="InterPro" id="IPR012947">
    <property type="entry name" value="tRNA_SAD"/>
</dbReference>
<protein>
    <recommendedName>
        <fullName evidence="3">threonine--tRNA ligase</fullName>
        <ecNumber evidence="3">6.1.1.3</ecNumber>
    </recommendedName>
    <alternativeName>
        <fullName evidence="10">Threonyl-tRNA synthetase</fullName>
    </alternativeName>
</protein>
<dbReference type="CDD" id="cd00771">
    <property type="entry name" value="ThrRS_core"/>
    <property type="match status" value="1"/>
</dbReference>
<dbReference type="Pfam" id="PF02824">
    <property type="entry name" value="TGS"/>
    <property type="match status" value="1"/>
</dbReference>
<dbReference type="PROSITE" id="PS51880">
    <property type="entry name" value="TGS"/>
    <property type="match status" value="1"/>
</dbReference>
<comment type="subcellular location">
    <subcellularLocation>
        <location evidence="1">Cytoplasm</location>
    </subcellularLocation>
</comment>
<organism evidence="15 16">
    <name type="scientific">Chlamydomonas eustigma</name>
    <dbReference type="NCBI Taxonomy" id="1157962"/>
    <lineage>
        <taxon>Eukaryota</taxon>
        <taxon>Viridiplantae</taxon>
        <taxon>Chlorophyta</taxon>
        <taxon>core chlorophytes</taxon>
        <taxon>Chlorophyceae</taxon>
        <taxon>CS clade</taxon>
        <taxon>Chlamydomonadales</taxon>
        <taxon>Chlamydomonadaceae</taxon>
        <taxon>Chlamydomonas</taxon>
    </lineage>
</organism>
<dbReference type="STRING" id="1157962.A0A250XP37"/>
<evidence type="ECO:0000256" key="6">
    <source>
        <dbReference type="ARBA" id="ARBA00022741"/>
    </source>
</evidence>
<dbReference type="FunFam" id="3.40.50.800:FF:000003">
    <property type="entry name" value="Threonine--tRNA ligase 2, cytoplasmic"/>
    <property type="match status" value="1"/>
</dbReference>
<dbReference type="Gene3D" id="3.30.980.10">
    <property type="entry name" value="Threonyl-trna Synthetase, Chain A, domain 2"/>
    <property type="match status" value="1"/>
</dbReference>
<dbReference type="EC" id="6.1.1.3" evidence="3"/>
<dbReference type="NCBIfam" id="TIGR00418">
    <property type="entry name" value="thrS"/>
    <property type="match status" value="1"/>
</dbReference>
<comment type="catalytic activity">
    <reaction evidence="11">
        <text>tRNA(Thr) + L-threonine + ATP = L-threonyl-tRNA(Thr) + AMP + diphosphate + H(+)</text>
        <dbReference type="Rhea" id="RHEA:24624"/>
        <dbReference type="Rhea" id="RHEA-COMP:9670"/>
        <dbReference type="Rhea" id="RHEA-COMP:9704"/>
        <dbReference type="ChEBI" id="CHEBI:15378"/>
        <dbReference type="ChEBI" id="CHEBI:30616"/>
        <dbReference type="ChEBI" id="CHEBI:33019"/>
        <dbReference type="ChEBI" id="CHEBI:57926"/>
        <dbReference type="ChEBI" id="CHEBI:78442"/>
        <dbReference type="ChEBI" id="CHEBI:78534"/>
        <dbReference type="ChEBI" id="CHEBI:456215"/>
        <dbReference type="EC" id="6.1.1.3"/>
    </reaction>
</comment>
<dbReference type="FunFam" id="3.30.930.10:FF:000198">
    <property type="entry name" value="Threonine--tRNA ligase mitochondrial 1"/>
    <property type="match status" value="1"/>
</dbReference>
<dbReference type="InterPro" id="IPR004154">
    <property type="entry name" value="Anticodon-bd"/>
</dbReference>
<dbReference type="PANTHER" id="PTHR11451">
    <property type="entry name" value="THREONINE-TRNA LIGASE"/>
    <property type="match status" value="1"/>
</dbReference>
<dbReference type="AlphaFoldDB" id="A0A250XP37"/>
<evidence type="ECO:0000256" key="8">
    <source>
        <dbReference type="ARBA" id="ARBA00022917"/>
    </source>
</evidence>
<dbReference type="Gene3D" id="3.10.20.30">
    <property type="match status" value="1"/>
</dbReference>
<reference evidence="15 16" key="1">
    <citation type="submission" date="2017-08" db="EMBL/GenBank/DDBJ databases">
        <title>Acidophilic green algal genome provides insights into adaptation to an acidic environment.</title>
        <authorList>
            <person name="Hirooka S."/>
            <person name="Hirose Y."/>
            <person name="Kanesaki Y."/>
            <person name="Higuchi S."/>
            <person name="Fujiwara T."/>
            <person name="Onuma R."/>
            <person name="Era A."/>
            <person name="Ohbayashi R."/>
            <person name="Uzuka A."/>
            <person name="Nozaki H."/>
            <person name="Yoshikawa H."/>
            <person name="Miyagishima S.Y."/>
        </authorList>
    </citation>
    <scope>NUCLEOTIDE SEQUENCE [LARGE SCALE GENOMIC DNA]</scope>
    <source>
        <strain evidence="15 16">NIES-2499</strain>
    </source>
</reference>
<dbReference type="CDD" id="cd00860">
    <property type="entry name" value="ThrRS_anticodon"/>
    <property type="match status" value="1"/>
</dbReference>
<dbReference type="InterPro" id="IPR033728">
    <property type="entry name" value="ThrRS_core"/>
</dbReference>
<evidence type="ECO:0000256" key="7">
    <source>
        <dbReference type="ARBA" id="ARBA00022840"/>
    </source>
</evidence>
<evidence type="ECO:0000256" key="1">
    <source>
        <dbReference type="ARBA" id="ARBA00004496"/>
    </source>
</evidence>
<dbReference type="SUPFAM" id="SSF55186">
    <property type="entry name" value="ThrRS/AlaRS common domain"/>
    <property type="match status" value="1"/>
</dbReference>
<dbReference type="Pfam" id="PF07973">
    <property type="entry name" value="tRNA_SAD"/>
    <property type="match status" value="1"/>
</dbReference>
<evidence type="ECO:0000256" key="12">
    <source>
        <dbReference type="SAM" id="Coils"/>
    </source>
</evidence>
<dbReference type="GO" id="GO:0009507">
    <property type="term" value="C:chloroplast"/>
    <property type="evidence" value="ECO:0007669"/>
    <property type="project" value="TreeGrafter"/>
</dbReference>
<comment type="caution">
    <text evidence="15">The sequence shown here is derived from an EMBL/GenBank/DDBJ whole genome shotgun (WGS) entry which is preliminary data.</text>
</comment>
<dbReference type="Gene3D" id="3.40.50.800">
    <property type="entry name" value="Anticodon-binding domain"/>
    <property type="match status" value="1"/>
</dbReference>
<dbReference type="Pfam" id="PF03129">
    <property type="entry name" value="HGTP_anticodon"/>
    <property type="match status" value="1"/>
</dbReference>
<keyword evidence="6" id="KW-0547">Nucleotide-binding</keyword>
<dbReference type="Gene3D" id="3.30.930.10">
    <property type="entry name" value="Bira Bifunctional Protein, Domain 2"/>
    <property type="match status" value="1"/>
</dbReference>
<keyword evidence="16" id="KW-1185">Reference proteome</keyword>
<dbReference type="InterPro" id="IPR045864">
    <property type="entry name" value="aa-tRNA-synth_II/BPL/LPL"/>
</dbReference>
<keyword evidence="5" id="KW-0436">Ligase</keyword>
<dbReference type="FunFam" id="3.10.20.30:FF:000006">
    <property type="entry name" value="Threonine--tRNA ligase, cytoplasmic"/>
    <property type="match status" value="1"/>
</dbReference>
<dbReference type="PRINTS" id="PR01047">
    <property type="entry name" value="TRNASYNTHTHR"/>
</dbReference>
<dbReference type="PANTHER" id="PTHR11451:SF46">
    <property type="entry name" value="THREONINE--TRNA LIGASE"/>
    <property type="match status" value="1"/>
</dbReference>
<dbReference type="GO" id="GO:0005524">
    <property type="term" value="F:ATP binding"/>
    <property type="evidence" value="ECO:0007669"/>
    <property type="project" value="UniProtKB-KW"/>
</dbReference>
<dbReference type="InterPro" id="IPR004095">
    <property type="entry name" value="TGS"/>
</dbReference>
<dbReference type="InterPro" id="IPR006195">
    <property type="entry name" value="aa-tRNA-synth_II"/>
</dbReference>
<dbReference type="GO" id="GO:0005739">
    <property type="term" value="C:mitochondrion"/>
    <property type="evidence" value="ECO:0007669"/>
    <property type="project" value="TreeGrafter"/>
</dbReference>